<gene>
    <name evidence="9" type="primary">waaA</name>
    <name evidence="9" type="ORF">M9405_02990</name>
</gene>
<comment type="subcellular location">
    <subcellularLocation>
        <location evidence="7">Cell membrane</location>
    </subcellularLocation>
</comment>
<accession>A0ABY4ST72</accession>
<dbReference type="RefSeq" id="WP_250223207.1">
    <property type="nucleotide sequence ID" value="NZ_CP097762.1"/>
</dbReference>
<organism evidence="9 10">
    <name type="scientific">Candidatus Blochmannia ocreatus</name>
    <name type="common">nom. nud.</name>
    <dbReference type="NCBI Taxonomy" id="251538"/>
    <lineage>
        <taxon>Bacteria</taxon>
        <taxon>Pseudomonadati</taxon>
        <taxon>Pseudomonadota</taxon>
        <taxon>Gammaproteobacteria</taxon>
        <taxon>Enterobacterales</taxon>
        <taxon>Enterobacteriaceae</taxon>
        <taxon>ant endosymbionts</taxon>
        <taxon>Candidatus Blochmanniella</taxon>
    </lineage>
</organism>
<comment type="function">
    <text evidence="7">Involved in lipopolysaccharide (LPS) biosynthesis. Catalyzes the transfer of 3-deoxy-D-manno-octulosonate (Kdo) residue(s) from CMP-Kdo to lipid IV(A), the tetraacyldisaccharide-1,4'-bisphosphate precursor of lipid A.</text>
</comment>
<dbReference type="GO" id="GO:0043842">
    <property type="term" value="F:Kdo transferase activity"/>
    <property type="evidence" value="ECO:0007669"/>
    <property type="project" value="UniProtKB-EC"/>
</dbReference>
<dbReference type="InterPro" id="IPR007507">
    <property type="entry name" value="Glycos_transf_N"/>
</dbReference>
<keyword evidence="7" id="KW-0472">Membrane</keyword>
<dbReference type="InterPro" id="IPR038107">
    <property type="entry name" value="Glycos_transf_N_sf"/>
</dbReference>
<evidence type="ECO:0000256" key="3">
    <source>
        <dbReference type="ARBA" id="ARBA00019077"/>
    </source>
</evidence>
<evidence type="ECO:0000259" key="8">
    <source>
        <dbReference type="Pfam" id="PF04413"/>
    </source>
</evidence>
<evidence type="ECO:0000256" key="5">
    <source>
        <dbReference type="ARBA" id="ARBA00031445"/>
    </source>
</evidence>
<evidence type="ECO:0000256" key="7">
    <source>
        <dbReference type="RuleBase" id="RU365103"/>
    </source>
</evidence>
<dbReference type="PANTHER" id="PTHR42755">
    <property type="entry name" value="3-DEOXY-MANNO-OCTULOSONATE CYTIDYLYLTRANSFERASE"/>
    <property type="match status" value="1"/>
</dbReference>
<comment type="catalytic activity">
    <reaction evidence="6 7">
        <text>lipid IVA (E. coli) + CMP-3-deoxy-beta-D-manno-octulosonate = alpha-Kdo-(2-&gt;6)-lipid IVA (E. coli) + CMP + H(+)</text>
        <dbReference type="Rhea" id="RHEA:28066"/>
        <dbReference type="ChEBI" id="CHEBI:15378"/>
        <dbReference type="ChEBI" id="CHEBI:58603"/>
        <dbReference type="ChEBI" id="CHEBI:60364"/>
        <dbReference type="ChEBI" id="CHEBI:60377"/>
        <dbReference type="ChEBI" id="CHEBI:85987"/>
        <dbReference type="EC" id="2.4.99.12"/>
    </reaction>
</comment>
<proteinExistence type="inferred from homology"/>
<feature type="transmembrane region" description="Helical" evidence="7">
    <location>
        <begin position="6"/>
        <end position="29"/>
    </location>
</feature>
<dbReference type="Gene3D" id="3.40.50.11720">
    <property type="entry name" value="3-Deoxy-D-manno-octulosonic-acid transferase, N-terminal domain"/>
    <property type="match status" value="1"/>
</dbReference>
<sequence>MYTIYIVIYRVILYVIQPLIWISLLWYCIRFPYYRKNWLERYGFLNKKRVKPNGIILHAVSLGETLAAVPLVKILQKHYPGVNITLTAMTPTGIELAKSIFKKNVICSYLPYDLPGSVNRFVSRVQPKLVIVMETELWPNLINILYKRDIPFIIVNARLSCRSFKRYKKCGYFISLLMKRVTLVAAQNIENASRFLQLGMKKDRLFITGNLKFDIEISYDLLKKISVLKKTWVKTRRVWIAGSTHSGEEIVLLQAHKILLKSFPDLLLIIAPRHLERTFSVKSITECAGFSYIMSSDKIDPSAEIQVVINDVVGELMLLYGISDIAFVGGSLVRHGGHNPLEPAAHSIPVIMGPYTFNFYDICMKLHESNGLITIFDDKSLASVITQLLIDGQARRNYGDRAFKVLKCNQGVLKNLLYLLNRYLLV</sequence>
<reference evidence="9" key="1">
    <citation type="submission" date="2022-05" db="EMBL/GenBank/DDBJ databases">
        <title>Impact of host demography and evolutionary history on endosymbiont molecular evolution: a test in carpenter ants (Genus Camponotus) and their Blochmannia endosymbionts.</title>
        <authorList>
            <person name="Manthey J.D."/>
            <person name="Giron J.C."/>
            <person name="Hruska J.P."/>
        </authorList>
    </citation>
    <scope>NUCLEOTIDE SEQUENCE</scope>
    <source>
        <strain evidence="9">C-006</strain>
    </source>
</reference>
<keyword evidence="7" id="KW-1003">Cell membrane</keyword>
<dbReference type="EMBL" id="CP097762">
    <property type="protein sequence ID" value="URJ25076.1"/>
    <property type="molecule type" value="Genomic_DNA"/>
</dbReference>
<evidence type="ECO:0000256" key="2">
    <source>
        <dbReference type="ARBA" id="ARBA00012621"/>
    </source>
</evidence>
<feature type="domain" description="3-deoxy-D-manno-octulosonic-acid transferase N-terminal" evidence="8">
    <location>
        <begin position="37"/>
        <end position="215"/>
    </location>
</feature>
<keyword evidence="7" id="KW-1133">Transmembrane helix</keyword>
<evidence type="ECO:0000313" key="10">
    <source>
        <dbReference type="Proteomes" id="UP001056834"/>
    </source>
</evidence>
<evidence type="ECO:0000256" key="1">
    <source>
        <dbReference type="ARBA" id="ARBA00004713"/>
    </source>
</evidence>
<dbReference type="Pfam" id="PF04413">
    <property type="entry name" value="Glycos_transf_N"/>
    <property type="match status" value="1"/>
</dbReference>
<dbReference type="InterPro" id="IPR039901">
    <property type="entry name" value="Kdotransferase"/>
</dbReference>
<keyword evidence="9" id="KW-0328">Glycosyltransferase</keyword>
<name>A0ABY4ST72_9ENTR</name>
<comment type="similarity">
    <text evidence="7">Belongs to the glycosyltransferase group 1 family.</text>
</comment>
<dbReference type="NCBIfam" id="NF004388">
    <property type="entry name" value="PRK05749.1-4"/>
    <property type="match status" value="1"/>
</dbReference>
<dbReference type="Proteomes" id="UP001056834">
    <property type="component" value="Chromosome"/>
</dbReference>
<keyword evidence="4 7" id="KW-0808">Transferase</keyword>
<dbReference type="Gene3D" id="3.40.50.2000">
    <property type="entry name" value="Glycogen Phosphorylase B"/>
    <property type="match status" value="1"/>
</dbReference>
<dbReference type="EC" id="2.4.99.12" evidence="2 7"/>
<keyword evidence="7" id="KW-0812">Transmembrane</keyword>
<evidence type="ECO:0000256" key="6">
    <source>
        <dbReference type="ARBA" id="ARBA00049183"/>
    </source>
</evidence>
<keyword evidence="7" id="KW-0448">Lipopolysaccharide biosynthesis</keyword>
<keyword evidence="10" id="KW-1185">Reference proteome</keyword>
<evidence type="ECO:0000313" key="9">
    <source>
        <dbReference type="EMBL" id="URJ25076.1"/>
    </source>
</evidence>
<evidence type="ECO:0000256" key="4">
    <source>
        <dbReference type="ARBA" id="ARBA00022679"/>
    </source>
</evidence>
<dbReference type="PANTHER" id="PTHR42755:SF1">
    <property type="entry name" value="3-DEOXY-D-MANNO-OCTULOSONIC ACID TRANSFERASE, MITOCHONDRIAL-RELATED"/>
    <property type="match status" value="1"/>
</dbReference>
<dbReference type="SUPFAM" id="SSF53756">
    <property type="entry name" value="UDP-Glycosyltransferase/glycogen phosphorylase"/>
    <property type="match status" value="1"/>
</dbReference>
<comment type="pathway">
    <text evidence="1 7">Bacterial outer membrane biogenesis; LPS core biosynthesis.</text>
</comment>
<protein>
    <recommendedName>
        <fullName evidence="3 7">3-deoxy-D-manno-octulosonic acid transferase</fullName>
        <shortName evidence="7">Kdo transferase</shortName>
        <ecNumber evidence="2 7">2.4.99.12</ecNumber>
    </recommendedName>
    <alternativeName>
        <fullName evidence="5 7">Lipid IV(A) 3-deoxy-D-manno-octulosonic acid transferase</fullName>
    </alternativeName>
</protein>